<name>A0A699J5J5_TANCI</name>
<dbReference type="AlphaFoldDB" id="A0A699J5J5"/>
<dbReference type="InterPro" id="IPR000477">
    <property type="entry name" value="RT_dom"/>
</dbReference>
<accession>A0A699J5J5</accession>
<feature type="domain" description="Reverse transcriptase" evidence="1">
    <location>
        <begin position="264"/>
        <end position="355"/>
    </location>
</feature>
<dbReference type="InterPro" id="IPR052343">
    <property type="entry name" value="Retrotransposon-Effector_Assoc"/>
</dbReference>
<protein>
    <submittedName>
        <fullName evidence="2">RNA-directed DNA polymerase, eukaryota</fullName>
    </submittedName>
</protein>
<dbReference type="GO" id="GO:0003964">
    <property type="term" value="F:RNA-directed DNA polymerase activity"/>
    <property type="evidence" value="ECO:0007669"/>
    <property type="project" value="UniProtKB-KW"/>
</dbReference>
<dbReference type="EMBL" id="BKCJ010374683">
    <property type="protein sequence ID" value="GFA13744.1"/>
    <property type="molecule type" value="Genomic_DNA"/>
</dbReference>
<dbReference type="PANTHER" id="PTHR46890:SF50">
    <property type="entry name" value="RNA-DIRECTED DNA POLYMERASE, EUKARYOTA, REVERSE TRANSCRIPTASE ZINC-BINDING DOMAIN PROTEIN-RELATED"/>
    <property type="match status" value="1"/>
</dbReference>
<keyword evidence="2" id="KW-0548">Nucleotidyltransferase</keyword>
<feature type="non-terminal residue" evidence="2">
    <location>
        <position position="1"/>
    </location>
</feature>
<evidence type="ECO:0000259" key="1">
    <source>
        <dbReference type="Pfam" id="PF00078"/>
    </source>
</evidence>
<proteinExistence type="predicted"/>
<keyword evidence="2" id="KW-0808">Transferase</keyword>
<sequence>VLGTATREEIKCMNPDYTEYKFLQIEARPWHKVIIKIWSRLFKEEATEEMGEHARMSYGDLVKTTLRIKGMVGMVDQGLATNDDILLCHDSLTRLGELKRLEAKDIAQKAKIKWALEGDENTSFFHGMLKKRRRQLAIKGTLKNREWIEQPDDVKAIFFDHFSNHFQQPNGIPPLFDTTAFNPLSSSQLDSLETPFTCVEIKKVVWDCEGDHARGPDGFTFKFFTTFWDLIEKDVIRFVRKFFHSNKFPKGCNSSFIALIPKISIAKIVSDFRPISLIGCQYKIIGKILANRISKVIGSCISPVQSAFLKGRNILDVPLILNEVLAWYRRRKKALMVFKVDFEKAFDSIRWDYLDLTRDPLSPFLFILDIEGLHAFTSKAEEIRRVVLVKRASSDVYALVFLSNLWLEGAQIGIISSKSSLLSFVLGKLGFYRYAKQVIYCKDQEDKKVTWVKWKKCMASKEHGVLDIGSIFGLNIGLLFKWIWRFLNNSSGLWGCIIQCVYGSDGGIFLAPPRCFKNSSWDAIIHSIHGLNNQGMDQLSMCTRTIGNGLSTHFWEDTWCGIQPLKLQFLCIYMLEIVKNCFIASRVSLVDWNLMLRREPRGGSESAQLNALKDAIGNVWLSDKRDSWTWSLDGCNNFSVASVRYMVDSQILIVDYSLESFYSD</sequence>
<keyword evidence="2" id="KW-0695">RNA-directed DNA polymerase</keyword>
<dbReference type="CDD" id="cd01650">
    <property type="entry name" value="RT_nLTR_like"/>
    <property type="match status" value="1"/>
</dbReference>
<reference evidence="2" key="1">
    <citation type="journal article" date="2019" name="Sci. Rep.">
        <title>Draft genome of Tanacetum cinerariifolium, the natural source of mosquito coil.</title>
        <authorList>
            <person name="Yamashiro T."/>
            <person name="Shiraishi A."/>
            <person name="Satake H."/>
            <person name="Nakayama K."/>
        </authorList>
    </citation>
    <scope>NUCLEOTIDE SEQUENCE</scope>
</reference>
<dbReference type="Pfam" id="PF00078">
    <property type="entry name" value="RVT_1"/>
    <property type="match status" value="1"/>
</dbReference>
<organism evidence="2">
    <name type="scientific">Tanacetum cinerariifolium</name>
    <name type="common">Dalmatian daisy</name>
    <name type="synonym">Chrysanthemum cinerariifolium</name>
    <dbReference type="NCBI Taxonomy" id="118510"/>
    <lineage>
        <taxon>Eukaryota</taxon>
        <taxon>Viridiplantae</taxon>
        <taxon>Streptophyta</taxon>
        <taxon>Embryophyta</taxon>
        <taxon>Tracheophyta</taxon>
        <taxon>Spermatophyta</taxon>
        <taxon>Magnoliopsida</taxon>
        <taxon>eudicotyledons</taxon>
        <taxon>Gunneridae</taxon>
        <taxon>Pentapetalae</taxon>
        <taxon>asterids</taxon>
        <taxon>campanulids</taxon>
        <taxon>Asterales</taxon>
        <taxon>Asteraceae</taxon>
        <taxon>Asteroideae</taxon>
        <taxon>Anthemideae</taxon>
        <taxon>Anthemidinae</taxon>
        <taxon>Tanacetum</taxon>
    </lineage>
</organism>
<dbReference type="PANTHER" id="PTHR46890">
    <property type="entry name" value="NON-LTR RETROLELEMENT REVERSE TRANSCRIPTASE-LIKE PROTEIN-RELATED"/>
    <property type="match status" value="1"/>
</dbReference>
<evidence type="ECO:0000313" key="2">
    <source>
        <dbReference type="EMBL" id="GFA13744.1"/>
    </source>
</evidence>
<comment type="caution">
    <text evidence="2">The sequence shown here is derived from an EMBL/GenBank/DDBJ whole genome shotgun (WGS) entry which is preliminary data.</text>
</comment>
<gene>
    <name evidence="2" type="ORF">Tci_585716</name>
</gene>